<dbReference type="Pfam" id="PF12656">
    <property type="entry name" value="G-patch_2"/>
    <property type="match status" value="1"/>
</dbReference>
<dbReference type="PANTHER" id="PTHR15818:SF2">
    <property type="entry name" value="G-PATCH DOMAIN AND KOW MOTIFS-CONTAINING PROTEIN"/>
    <property type="match status" value="1"/>
</dbReference>
<dbReference type="SMART" id="SM00443">
    <property type="entry name" value="G_patch"/>
    <property type="match status" value="1"/>
</dbReference>
<gene>
    <name evidence="5" type="ORF">QBZ16_005305</name>
</gene>
<feature type="compositionally biased region" description="Basic and acidic residues" evidence="3">
    <location>
        <begin position="135"/>
        <end position="145"/>
    </location>
</feature>
<keyword evidence="6" id="KW-1185">Reference proteome</keyword>
<sequence>MTAPGGFSLSFAGPARKARRVAIHDDVVKVQRHEIVGFDESGAIQTATAEVVEEQAPLVISAQPNTYRAGKYKPSYVPDAAADALDAAGGIDKFQTAEHDTADAQQEQYEAMPVDAFASALLRGMGWKEGAGLGKDGKAAPEPRDLKRRPARLGLGATPAPPPSTHKRFIKPGEKREGPENGRAQADGPSTSSQTASDWRPGQRREAPAAADSSGAPPPDTWIVPGIRVKIVDEAHERYLSKGTITAVSTSPRRCSVLLDGDRGQVSGVRQSQLETALPSAPGRPVLVVGLDCRRRGARGAFLERDAERGRVRVRLSGDEEAVWLGMDDVAELA</sequence>
<evidence type="ECO:0000259" key="4">
    <source>
        <dbReference type="PROSITE" id="PS50174"/>
    </source>
</evidence>
<dbReference type="Proteomes" id="UP001255856">
    <property type="component" value="Unassembled WGS sequence"/>
</dbReference>
<reference evidence="5" key="1">
    <citation type="submission" date="2021-01" db="EMBL/GenBank/DDBJ databases">
        <authorList>
            <person name="Eckstrom K.M.E."/>
        </authorList>
    </citation>
    <scope>NUCLEOTIDE SEQUENCE</scope>
    <source>
        <strain evidence="5">UVCC 0001</strain>
    </source>
</reference>
<evidence type="ECO:0000256" key="1">
    <source>
        <dbReference type="ARBA" id="ARBA00004123"/>
    </source>
</evidence>
<dbReference type="GO" id="GO:0005681">
    <property type="term" value="C:spliceosomal complex"/>
    <property type="evidence" value="ECO:0007669"/>
    <property type="project" value="TreeGrafter"/>
</dbReference>
<protein>
    <recommendedName>
        <fullName evidence="4">G-patch domain-containing protein</fullName>
    </recommendedName>
</protein>
<evidence type="ECO:0000256" key="2">
    <source>
        <dbReference type="ARBA" id="ARBA00023242"/>
    </source>
</evidence>
<evidence type="ECO:0000313" key="6">
    <source>
        <dbReference type="Proteomes" id="UP001255856"/>
    </source>
</evidence>
<dbReference type="AlphaFoldDB" id="A0AAD9MJH4"/>
<proteinExistence type="predicted"/>
<evidence type="ECO:0000256" key="3">
    <source>
        <dbReference type="SAM" id="MobiDB-lite"/>
    </source>
</evidence>
<comment type="subcellular location">
    <subcellularLocation>
        <location evidence="1">Nucleus</location>
    </subcellularLocation>
</comment>
<dbReference type="PANTHER" id="PTHR15818">
    <property type="entry name" value="G PATCH AND KOW-CONTAINING"/>
    <property type="match status" value="1"/>
</dbReference>
<dbReference type="InterPro" id="IPR000467">
    <property type="entry name" value="G_patch_dom"/>
</dbReference>
<comment type="caution">
    <text evidence="5">The sequence shown here is derived from an EMBL/GenBank/DDBJ whole genome shotgun (WGS) entry which is preliminary data.</text>
</comment>
<dbReference type="PROSITE" id="PS50174">
    <property type="entry name" value="G_PATCH"/>
    <property type="match status" value="1"/>
</dbReference>
<feature type="compositionally biased region" description="Polar residues" evidence="3">
    <location>
        <begin position="188"/>
        <end position="197"/>
    </location>
</feature>
<dbReference type="EMBL" id="JASFZW010000009">
    <property type="protein sequence ID" value="KAK2076545.1"/>
    <property type="molecule type" value="Genomic_DNA"/>
</dbReference>
<dbReference type="GO" id="GO:0000398">
    <property type="term" value="P:mRNA splicing, via spliceosome"/>
    <property type="evidence" value="ECO:0007669"/>
    <property type="project" value="InterPro"/>
</dbReference>
<evidence type="ECO:0000313" key="5">
    <source>
        <dbReference type="EMBL" id="KAK2076545.1"/>
    </source>
</evidence>
<dbReference type="InterPro" id="IPR045166">
    <property type="entry name" value="Spp2-like"/>
</dbReference>
<dbReference type="InterPro" id="IPR026822">
    <property type="entry name" value="Spp2/MOS2_G-patch"/>
</dbReference>
<name>A0AAD9MJH4_PROWI</name>
<dbReference type="GO" id="GO:0003676">
    <property type="term" value="F:nucleic acid binding"/>
    <property type="evidence" value="ECO:0007669"/>
    <property type="project" value="InterPro"/>
</dbReference>
<feature type="compositionally biased region" description="Basic and acidic residues" evidence="3">
    <location>
        <begin position="171"/>
        <end position="180"/>
    </location>
</feature>
<accession>A0AAD9MJH4</accession>
<organism evidence="5 6">
    <name type="scientific">Prototheca wickerhamii</name>
    <dbReference type="NCBI Taxonomy" id="3111"/>
    <lineage>
        <taxon>Eukaryota</taxon>
        <taxon>Viridiplantae</taxon>
        <taxon>Chlorophyta</taxon>
        <taxon>core chlorophytes</taxon>
        <taxon>Trebouxiophyceae</taxon>
        <taxon>Chlorellales</taxon>
        <taxon>Chlorellaceae</taxon>
        <taxon>Prototheca</taxon>
    </lineage>
</organism>
<feature type="domain" description="G-patch" evidence="4">
    <location>
        <begin position="114"/>
        <end position="160"/>
    </location>
</feature>
<feature type="region of interest" description="Disordered" evidence="3">
    <location>
        <begin position="132"/>
        <end position="221"/>
    </location>
</feature>
<keyword evidence="2" id="KW-0539">Nucleus</keyword>